<dbReference type="SMART" id="SM01217">
    <property type="entry name" value="Fn3_like"/>
    <property type="match status" value="1"/>
</dbReference>
<dbReference type="Pfam" id="PF14310">
    <property type="entry name" value="Fn3-like"/>
    <property type="match status" value="1"/>
</dbReference>
<evidence type="ECO:0000313" key="6">
    <source>
        <dbReference type="EMBL" id="SHO52739.1"/>
    </source>
</evidence>
<keyword evidence="3" id="KW-0119">Carbohydrate metabolism</keyword>
<dbReference type="PANTHER" id="PTHR42715">
    <property type="entry name" value="BETA-GLUCOSIDASE"/>
    <property type="match status" value="1"/>
</dbReference>
<dbReference type="PANTHER" id="PTHR42715:SF10">
    <property type="entry name" value="BETA-GLUCOSIDASE"/>
    <property type="match status" value="1"/>
</dbReference>
<keyword evidence="2 4" id="KW-0378">Hydrolase</keyword>
<dbReference type="SUPFAM" id="SSF52279">
    <property type="entry name" value="Beta-D-glucan exohydrolase, C-terminal domain"/>
    <property type="match status" value="1"/>
</dbReference>
<dbReference type="Gene3D" id="3.20.20.300">
    <property type="entry name" value="Glycoside hydrolase, family 3, N-terminal domain"/>
    <property type="match status" value="1"/>
</dbReference>
<dbReference type="InterPro" id="IPR013783">
    <property type="entry name" value="Ig-like_fold"/>
</dbReference>
<dbReference type="InterPro" id="IPR017853">
    <property type="entry name" value="GH"/>
</dbReference>
<evidence type="ECO:0000259" key="5">
    <source>
        <dbReference type="SMART" id="SM01217"/>
    </source>
</evidence>
<dbReference type="Pfam" id="PF00933">
    <property type="entry name" value="Glyco_hydro_3"/>
    <property type="match status" value="1"/>
</dbReference>
<protein>
    <submittedName>
        <fullName evidence="6">Beta-glucosidase</fullName>
    </submittedName>
</protein>
<comment type="similarity">
    <text evidence="1 4">Belongs to the glycosyl hydrolase 3 family.</text>
</comment>
<sequence>MDVEKLLSEMSLEEKASLCSGADFWHTKSIERLDIPNVMVSDGPHGLRKQADETDHLGLSESVKAVCFPAASALACSFDTNLINTIGEALGDECQAESVSTLLGPGVNMKRSPLCGRNFEYYSEDPYLAGKLAASLVKGIQSKGIGTSVKHFAVNNQEYRRMSISAVADERTLREIYLAAFETIVKEANPTTLMCSYNRINGVYSCENDWLLNKVLRDEWGFEGLVMTDWGAMNDRVAALKAGLDLEMPGCRGIRDKEIVEAVQSGELSEEVLNTAARRVLNLVKHYYDNRKENAVYDKEAHHALARRAAAESAVLLKNDSILPLEPKAKVAFIGKFAKVPRYQGGGSSHINSFKITSALDAVKDITEVTYAQGYDTKEDKVDEAMLKEAIKAAAQAEVAVIFAGLPDAFESEGYDRTHMELPECQNHLIKEIAKVQKNIVVILHNGSPVRMPWLNDIKGLLTVYLGGQAVGGACVDLLYGRVNPSGKLAETYPLSLKHNPSYLNFPGTEKEVVYSEGVFIGYRYYDARDLEVLYPFGYGLSYTDFEYSDLKVTPDSNLKDTDTITVTLKVKNTGKVTGKETVQLYIHDKEASVQRPEKELKGFAKAELAPGEEKEVSFTLDSRSFAYYSKELGDWYVETGDFTVMIGKSSRDIVLTRDISVTGTKTIPFVADCTTTVGDIMKYVKNAQELMQKYGGELTPSLPADDDGSLGEGTAEMMRQMMAGTPLHSIISFGGEFTSKDIQNIIDSLNSQN</sequence>
<reference evidence="6 7" key="1">
    <citation type="submission" date="2016-12" db="EMBL/GenBank/DDBJ databases">
        <authorList>
            <person name="Song W.-J."/>
            <person name="Kurnit D.M."/>
        </authorList>
    </citation>
    <scope>NUCLEOTIDE SEQUENCE [LARGE SCALE GENOMIC DNA]</scope>
    <source>
        <strain evidence="6 7">DSM 12503</strain>
    </source>
</reference>
<dbReference type="InterPro" id="IPR026891">
    <property type="entry name" value="Fn3-like"/>
</dbReference>
<evidence type="ECO:0000256" key="4">
    <source>
        <dbReference type="RuleBase" id="RU361161"/>
    </source>
</evidence>
<dbReference type="RefSeq" id="WP_073590429.1">
    <property type="nucleotide sequence ID" value="NZ_FRFD01000011.1"/>
</dbReference>
<feature type="domain" description="Fibronectin type III-like" evidence="5">
    <location>
        <begin position="581"/>
        <end position="651"/>
    </location>
</feature>
<dbReference type="GO" id="GO:0008422">
    <property type="term" value="F:beta-glucosidase activity"/>
    <property type="evidence" value="ECO:0007669"/>
    <property type="project" value="UniProtKB-ARBA"/>
</dbReference>
<dbReference type="Gene3D" id="2.60.40.10">
    <property type="entry name" value="Immunoglobulins"/>
    <property type="match status" value="1"/>
</dbReference>
<dbReference type="InterPro" id="IPR050288">
    <property type="entry name" value="Cellulose_deg_GH3"/>
</dbReference>
<dbReference type="InterPro" id="IPR019800">
    <property type="entry name" value="Glyco_hydro_3_AS"/>
</dbReference>
<dbReference type="PROSITE" id="PS00775">
    <property type="entry name" value="GLYCOSYL_HYDROL_F3"/>
    <property type="match status" value="1"/>
</dbReference>
<dbReference type="InterPro" id="IPR036962">
    <property type="entry name" value="Glyco_hydro_3_N_sf"/>
</dbReference>
<accession>A0A1M7YJF0</accession>
<dbReference type="STRING" id="1121345.SAMN02745217_03806"/>
<evidence type="ECO:0000256" key="2">
    <source>
        <dbReference type="ARBA" id="ARBA00022801"/>
    </source>
</evidence>
<dbReference type="FunFam" id="2.60.40.10:FF:000495">
    <property type="entry name" value="Periplasmic beta-glucosidase"/>
    <property type="match status" value="1"/>
</dbReference>
<keyword evidence="4" id="KW-0326">Glycosidase</keyword>
<dbReference type="PRINTS" id="PR00133">
    <property type="entry name" value="GLHYDRLASE3"/>
</dbReference>
<organism evidence="6 7">
    <name type="scientific">Anaerocolumna xylanovorans DSM 12503</name>
    <dbReference type="NCBI Taxonomy" id="1121345"/>
    <lineage>
        <taxon>Bacteria</taxon>
        <taxon>Bacillati</taxon>
        <taxon>Bacillota</taxon>
        <taxon>Clostridia</taxon>
        <taxon>Lachnospirales</taxon>
        <taxon>Lachnospiraceae</taxon>
        <taxon>Anaerocolumna</taxon>
    </lineage>
</organism>
<keyword evidence="7" id="KW-1185">Reference proteome</keyword>
<dbReference type="GO" id="GO:0005975">
    <property type="term" value="P:carbohydrate metabolic process"/>
    <property type="evidence" value="ECO:0007669"/>
    <property type="project" value="InterPro"/>
</dbReference>
<evidence type="ECO:0000256" key="1">
    <source>
        <dbReference type="ARBA" id="ARBA00005336"/>
    </source>
</evidence>
<dbReference type="AlphaFoldDB" id="A0A1M7YJF0"/>
<dbReference type="InterPro" id="IPR036881">
    <property type="entry name" value="Glyco_hydro_3_C_sf"/>
</dbReference>
<dbReference type="InterPro" id="IPR002772">
    <property type="entry name" value="Glyco_hydro_3_C"/>
</dbReference>
<dbReference type="Pfam" id="PF01915">
    <property type="entry name" value="Glyco_hydro_3_C"/>
    <property type="match status" value="1"/>
</dbReference>
<name>A0A1M7YJF0_9FIRM</name>
<dbReference type="OrthoDB" id="98455at2"/>
<dbReference type="Gene3D" id="3.40.50.1700">
    <property type="entry name" value="Glycoside hydrolase family 3 C-terminal domain"/>
    <property type="match status" value="1"/>
</dbReference>
<dbReference type="SUPFAM" id="SSF51445">
    <property type="entry name" value="(Trans)glycosidases"/>
    <property type="match status" value="1"/>
</dbReference>
<dbReference type="EMBL" id="FRFD01000011">
    <property type="protein sequence ID" value="SHO52739.1"/>
    <property type="molecule type" value="Genomic_DNA"/>
</dbReference>
<dbReference type="Proteomes" id="UP000184612">
    <property type="component" value="Unassembled WGS sequence"/>
</dbReference>
<gene>
    <name evidence="6" type="ORF">SAMN02745217_03806</name>
</gene>
<proteinExistence type="inferred from homology"/>
<evidence type="ECO:0000313" key="7">
    <source>
        <dbReference type="Proteomes" id="UP000184612"/>
    </source>
</evidence>
<evidence type="ECO:0000256" key="3">
    <source>
        <dbReference type="ARBA" id="ARBA00023277"/>
    </source>
</evidence>
<dbReference type="InterPro" id="IPR001764">
    <property type="entry name" value="Glyco_hydro_3_N"/>
</dbReference>